<evidence type="ECO:0000313" key="1">
    <source>
        <dbReference type="EMBL" id="HGQ35829.1"/>
    </source>
</evidence>
<evidence type="ECO:0000313" key="2">
    <source>
        <dbReference type="EMBL" id="HGQ64004.1"/>
    </source>
</evidence>
<dbReference type="EMBL" id="DTBD01000014">
    <property type="protein sequence ID" value="HGQ64004.1"/>
    <property type="molecule type" value="Genomic_DNA"/>
</dbReference>
<dbReference type="AlphaFoldDB" id="A0A7C4JIT6"/>
<accession>A0A7C4JIT6</accession>
<protein>
    <submittedName>
        <fullName evidence="2">Uncharacterized protein</fullName>
    </submittedName>
</protein>
<name>A0A7C4JIT6_9CREN</name>
<proteinExistence type="predicted"/>
<reference evidence="2" key="1">
    <citation type="journal article" date="2020" name="mSystems">
        <title>Genome- and Community-Level Interaction Insights into Carbon Utilization and Element Cycling Functions of Hydrothermarchaeota in Hydrothermal Sediment.</title>
        <authorList>
            <person name="Zhou Z."/>
            <person name="Liu Y."/>
            <person name="Xu W."/>
            <person name="Pan J."/>
            <person name="Luo Z.H."/>
            <person name="Li M."/>
        </authorList>
    </citation>
    <scope>NUCLEOTIDE SEQUENCE [LARGE SCALE GENOMIC DNA]</scope>
    <source>
        <strain evidence="2">SpSt-637</strain>
        <strain evidence="1">SpSt-667</strain>
    </source>
</reference>
<gene>
    <name evidence="2" type="ORF">ENU08_02015</name>
    <name evidence="1" type="ORF">ENU41_04020</name>
</gene>
<organism evidence="2">
    <name type="scientific">Ignisphaera aggregans</name>
    <dbReference type="NCBI Taxonomy" id="334771"/>
    <lineage>
        <taxon>Archaea</taxon>
        <taxon>Thermoproteota</taxon>
        <taxon>Thermoprotei</taxon>
        <taxon>Desulfurococcales</taxon>
        <taxon>Desulfurococcaceae</taxon>
        <taxon>Ignisphaera</taxon>
    </lineage>
</organism>
<comment type="caution">
    <text evidence="2">The sequence shown here is derived from an EMBL/GenBank/DDBJ whole genome shotgun (WGS) entry which is preliminary data.</text>
</comment>
<sequence length="77" mass="8829">MEEINVNKLASQSILSYHVTLHMKFLHEFKELFIGLTSLDPHNISYTDNAYCICLSLFKPSVFCSLAVVLDYSDVRD</sequence>
<dbReference type="EMBL" id="DTCK01000023">
    <property type="protein sequence ID" value="HGQ35829.1"/>
    <property type="molecule type" value="Genomic_DNA"/>
</dbReference>